<dbReference type="Gene3D" id="3.30.460.10">
    <property type="entry name" value="Beta Polymerase, domain 2"/>
    <property type="match status" value="1"/>
</dbReference>
<dbReference type="Pfam" id="PF18765">
    <property type="entry name" value="Polbeta"/>
    <property type="match status" value="1"/>
</dbReference>
<reference evidence="2 3" key="1">
    <citation type="journal article" date="2016" name="Genome Announc.">
        <title>Complete genome sequence of the hyperthermophilic and piezophilic archaeon Thermococcus barophilus Ch5, capable of growth at the expense of hydrogenogenesis from carbon monoxide and formate.</title>
        <authorList>
            <person name="Oger P."/>
            <person name="Sokolova T.G."/>
            <person name="Kozhevnikova D.A."/>
            <person name="Taranov E.A."/>
            <person name="Vannier P."/>
            <person name="Lee H.S."/>
            <person name="Kwon K.K."/>
            <person name="Kang S.G."/>
            <person name="Lee J.H."/>
            <person name="Bonch-Osmolovskaya E.A."/>
            <person name="Lebedinsky A.V."/>
        </authorList>
    </citation>
    <scope>NUCLEOTIDE SEQUENCE [LARGE SCALE GENOMIC DNA]</scope>
    <source>
        <strain evidence="3">Ch5</strain>
    </source>
</reference>
<dbReference type="InterPro" id="IPR041633">
    <property type="entry name" value="Polbeta"/>
</dbReference>
<evidence type="ECO:0000259" key="1">
    <source>
        <dbReference type="Pfam" id="PF18765"/>
    </source>
</evidence>
<dbReference type="GeneID" id="26136078"/>
<proteinExistence type="predicted"/>
<dbReference type="RefSeq" id="WP_158508395.1">
    <property type="nucleotide sequence ID" value="NZ_CP013050.1"/>
</dbReference>
<dbReference type="Proteomes" id="UP000066042">
    <property type="component" value="Chromosome"/>
</dbReference>
<dbReference type="EMBL" id="CP013050">
    <property type="protein sequence ID" value="ALM74757.1"/>
    <property type="molecule type" value="Genomic_DNA"/>
</dbReference>
<dbReference type="SUPFAM" id="SSF81301">
    <property type="entry name" value="Nucleotidyltransferase"/>
    <property type="match status" value="1"/>
</dbReference>
<name>A0A0S1XAD2_THEBA</name>
<feature type="domain" description="Polymerase beta nucleotidyltransferase" evidence="1">
    <location>
        <begin position="23"/>
        <end position="102"/>
    </location>
</feature>
<dbReference type="STRING" id="55802.TBCH5v1_0803"/>
<dbReference type="PATRIC" id="fig|55802.8.peg.800"/>
<sequence>MNEGIIEELKNFAGDLEKLLGERLVAVIIFGSVLISESFEDIDILVVVDNTSKDELKEIRRLKIKYRYKLGKYIDLNICEFSDLNKGVVYTAVAFGKEIYSTGKWKQKKEEIKKRAKERKLQFIEKHGKRVVRWELAELIS</sequence>
<dbReference type="InterPro" id="IPR043519">
    <property type="entry name" value="NT_sf"/>
</dbReference>
<gene>
    <name evidence="2" type="ORF">TBCH5v1_0803</name>
</gene>
<accession>A0A0S1XAD2</accession>
<evidence type="ECO:0000313" key="2">
    <source>
        <dbReference type="EMBL" id="ALM74757.1"/>
    </source>
</evidence>
<dbReference type="AlphaFoldDB" id="A0A0S1XAD2"/>
<evidence type="ECO:0000313" key="3">
    <source>
        <dbReference type="Proteomes" id="UP000066042"/>
    </source>
</evidence>
<organism evidence="2 3">
    <name type="scientific">Thermococcus barophilus</name>
    <dbReference type="NCBI Taxonomy" id="55802"/>
    <lineage>
        <taxon>Archaea</taxon>
        <taxon>Methanobacteriati</taxon>
        <taxon>Methanobacteriota</taxon>
        <taxon>Thermococci</taxon>
        <taxon>Thermococcales</taxon>
        <taxon>Thermococcaceae</taxon>
        <taxon>Thermococcus</taxon>
    </lineage>
</organism>
<protein>
    <recommendedName>
        <fullName evidence="1">Polymerase beta nucleotidyltransferase domain-containing protein</fullName>
    </recommendedName>
</protein>